<protein>
    <submittedName>
        <fullName evidence="2">Uncharacterized protein</fullName>
    </submittedName>
</protein>
<feature type="transmembrane region" description="Helical" evidence="1">
    <location>
        <begin position="70"/>
        <end position="87"/>
    </location>
</feature>
<keyword evidence="1" id="KW-0812">Transmembrane</keyword>
<evidence type="ECO:0000313" key="2">
    <source>
        <dbReference type="EMBL" id="JAC47817.1"/>
    </source>
</evidence>
<keyword evidence="1" id="KW-0472">Membrane</keyword>
<accession>A0A034W0H2</accession>
<reference evidence="2" key="1">
    <citation type="journal article" date="2014" name="BMC Genomics">
        <title>Characterizing the developmental transcriptome of the oriental fruit fly, Bactrocera dorsalis (Diptera: Tephritidae) through comparative genomic analysis with Drosophila melanogaster utilizing modENCODE datasets.</title>
        <authorList>
            <person name="Geib S.M."/>
            <person name="Calla B."/>
            <person name="Hall B."/>
            <person name="Hou S."/>
            <person name="Manoukis N.C."/>
        </authorList>
    </citation>
    <scope>NUCLEOTIDE SEQUENCE</scope>
    <source>
        <strain evidence="2">Punador</strain>
    </source>
</reference>
<feature type="transmembrane region" description="Helical" evidence="1">
    <location>
        <begin position="12"/>
        <end position="40"/>
    </location>
</feature>
<sequence>MWARDICKRFAFFSFSFHLGTVAVGTAPILTFTPIFMLIYTIQGSYLHGVCRQSAVHLLLTQIYLQCSNYFRFFLFYFYWHFPYALPERFRFRRRFRLRFQFVRCASLSL</sequence>
<dbReference type="EMBL" id="GAKP01011135">
    <property type="protein sequence ID" value="JAC47817.1"/>
    <property type="molecule type" value="Transcribed_RNA"/>
</dbReference>
<name>A0A034W0H2_BACDO</name>
<evidence type="ECO:0000256" key="1">
    <source>
        <dbReference type="SAM" id="Phobius"/>
    </source>
</evidence>
<keyword evidence="1" id="KW-1133">Transmembrane helix</keyword>
<dbReference type="AlphaFoldDB" id="A0A034W0H2"/>
<organism evidence="2">
    <name type="scientific">Bactrocera dorsalis</name>
    <name type="common">Oriental fruit fly</name>
    <name type="synonym">Dacus dorsalis</name>
    <dbReference type="NCBI Taxonomy" id="27457"/>
    <lineage>
        <taxon>Eukaryota</taxon>
        <taxon>Metazoa</taxon>
        <taxon>Ecdysozoa</taxon>
        <taxon>Arthropoda</taxon>
        <taxon>Hexapoda</taxon>
        <taxon>Insecta</taxon>
        <taxon>Pterygota</taxon>
        <taxon>Neoptera</taxon>
        <taxon>Endopterygota</taxon>
        <taxon>Diptera</taxon>
        <taxon>Brachycera</taxon>
        <taxon>Muscomorpha</taxon>
        <taxon>Tephritoidea</taxon>
        <taxon>Tephritidae</taxon>
        <taxon>Bactrocera</taxon>
        <taxon>Bactrocera</taxon>
    </lineage>
</organism>
<proteinExistence type="predicted"/>